<keyword evidence="5 17" id="KW-0812">Transmembrane</keyword>
<dbReference type="Pfam" id="PF07714">
    <property type="entry name" value="PK_Tyr_Ser-Thr"/>
    <property type="match status" value="1"/>
</dbReference>
<dbReference type="EC" id="2.7.11.1" evidence="16"/>
<keyword evidence="8 16" id="KW-0418">Kinase</keyword>
<evidence type="ECO:0000256" key="10">
    <source>
        <dbReference type="ARBA" id="ARBA00022989"/>
    </source>
</evidence>
<evidence type="ECO:0000256" key="15">
    <source>
        <dbReference type="ARBA" id="ARBA00048679"/>
    </source>
</evidence>
<comment type="similarity">
    <text evidence="16">Belongs to the protein kinase superfamily. Ser/Thr protein kinase family.</text>
</comment>
<evidence type="ECO:0000256" key="16">
    <source>
        <dbReference type="PIRNR" id="PIRNR000641"/>
    </source>
</evidence>
<dbReference type="InterPro" id="IPR001245">
    <property type="entry name" value="Ser-Thr/Tyr_kinase_cat_dom"/>
</dbReference>
<reference evidence="23" key="1">
    <citation type="journal article" date="2014" name="Nat. Genet.">
        <title>A reference genome for common bean and genome-wide analysis of dual domestications.</title>
        <authorList>
            <person name="Schmutz J."/>
            <person name="McClean P.E."/>
            <person name="Mamidi S."/>
            <person name="Wu G.A."/>
            <person name="Cannon S.B."/>
            <person name="Grimwood J."/>
            <person name="Jenkins J."/>
            <person name="Shu S."/>
            <person name="Song Q."/>
            <person name="Chavarro C."/>
            <person name="Torres-Torres M."/>
            <person name="Geffroy V."/>
            <person name="Moghaddam S.M."/>
            <person name="Gao D."/>
            <person name="Abernathy B."/>
            <person name="Barry K."/>
            <person name="Blair M."/>
            <person name="Brick M.A."/>
            <person name="Chovatia M."/>
            <person name="Gepts P."/>
            <person name="Goodstein D.M."/>
            <person name="Gonzales M."/>
            <person name="Hellsten U."/>
            <person name="Hyten D.L."/>
            <person name="Jia G."/>
            <person name="Kelly J.D."/>
            <person name="Kudrna D."/>
            <person name="Lee R."/>
            <person name="Richard M.M."/>
            <person name="Miklas P.N."/>
            <person name="Osorno J.M."/>
            <person name="Rodrigues J."/>
            <person name="Thareau V."/>
            <person name="Urrea C.A."/>
            <person name="Wang M."/>
            <person name="Yu Y."/>
            <person name="Zhang M."/>
            <person name="Wing R.A."/>
            <person name="Cregan P.B."/>
            <person name="Rokhsar D.S."/>
            <person name="Jackson S.A."/>
        </authorList>
    </citation>
    <scope>NUCLEOTIDE SEQUENCE [LARGE SCALE GENOMIC DNA]</scope>
    <source>
        <strain evidence="23">cv. G19833</strain>
    </source>
</reference>
<dbReference type="EMBL" id="CM002298">
    <property type="protein sequence ID" value="ESW05069.1"/>
    <property type="molecule type" value="Genomic_DNA"/>
</dbReference>
<feature type="transmembrane region" description="Helical" evidence="17">
    <location>
        <begin position="438"/>
        <end position="461"/>
    </location>
</feature>
<proteinExistence type="inferred from homology"/>
<comment type="catalytic activity">
    <reaction evidence="15 16">
        <text>L-seryl-[protein] + ATP = O-phospho-L-seryl-[protein] + ADP + H(+)</text>
        <dbReference type="Rhea" id="RHEA:17989"/>
        <dbReference type="Rhea" id="RHEA-COMP:9863"/>
        <dbReference type="Rhea" id="RHEA-COMP:11604"/>
        <dbReference type="ChEBI" id="CHEBI:15378"/>
        <dbReference type="ChEBI" id="CHEBI:29999"/>
        <dbReference type="ChEBI" id="CHEBI:30616"/>
        <dbReference type="ChEBI" id="CHEBI:83421"/>
        <dbReference type="ChEBI" id="CHEBI:456216"/>
        <dbReference type="EC" id="2.7.11.1"/>
    </reaction>
</comment>
<dbReference type="GO" id="GO:0005886">
    <property type="term" value="C:plasma membrane"/>
    <property type="evidence" value="ECO:0007669"/>
    <property type="project" value="UniProtKB-SubCell"/>
</dbReference>
<feature type="domain" description="Protein kinase" evidence="19">
    <location>
        <begin position="464"/>
        <end position="755"/>
    </location>
</feature>
<keyword evidence="6 18" id="KW-0732">Signal</keyword>
<evidence type="ECO:0000313" key="23">
    <source>
        <dbReference type="Proteomes" id="UP000000226"/>
    </source>
</evidence>
<protein>
    <recommendedName>
        <fullName evidence="16">Receptor-like serine/threonine-protein kinase</fullName>
        <ecNumber evidence="16">2.7.11.1</ecNumber>
    </recommendedName>
</protein>
<dbReference type="InterPro" id="IPR011009">
    <property type="entry name" value="Kinase-like_dom_sf"/>
</dbReference>
<dbReference type="SUPFAM" id="SSF56112">
    <property type="entry name" value="Protein kinase-like (PK-like)"/>
    <property type="match status" value="1"/>
</dbReference>
<dbReference type="PANTHER" id="PTHR27002:SF1075">
    <property type="entry name" value="RECEPTOR-LIKE SERINE_THREONINE-PROTEIN KINASE"/>
    <property type="match status" value="1"/>
</dbReference>
<evidence type="ECO:0000259" key="21">
    <source>
        <dbReference type="PROSITE" id="PS50948"/>
    </source>
</evidence>
<evidence type="ECO:0000259" key="20">
    <source>
        <dbReference type="PROSITE" id="PS50927"/>
    </source>
</evidence>
<keyword evidence="13" id="KW-0325">Glycoprotein</keyword>
<keyword evidence="3 16" id="KW-0723">Serine/threonine-protein kinase</keyword>
<dbReference type="SMART" id="SM00220">
    <property type="entry name" value="S_TKc"/>
    <property type="match status" value="1"/>
</dbReference>
<dbReference type="PROSITE" id="PS00108">
    <property type="entry name" value="PROTEIN_KINASE_ST"/>
    <property type="match status" value="1"/>
</dbReference>
<evidence type="ECO:0000256" key="1">
    <source>
        <dbReference type="ARBA" id="ARBA00004251"/>
    </source>
</evidence>
<dbReference type="FunFam" id="3.30.200.20:FF:000924">
    <property type="entry name" value="Uncharacterized protein"/>
    <property type="match status" value="1"/>
</dbReference>
<dbReference type="GO" id="GO:0005524">
    <property type="term" value="F:ATP binding"/>
    <property type="evidence" value="ECO:0007669"/>
    <property type="project" value="UniProtKB-KW"/>
</dbReference>
<dbReference type="CDD" id="cd01098">
    <property type="entry name" value="PAN_AP_plant"/>
    <property type="match status" value="1"/>
</dbReference>
<dbReference type="InterPro" id="IPR008271">
    <property type="entry name" value="Ser/Thr_kinase_AS"/>
</dbReference>
<dbReference type="SMART" id="SM00473">
    <property type="entry name" value="PAN_AP"/>
    <property type="match status" value="1"/>
</dbReference>
<dbReference type="AlphaFoldDB" id="V7AHM7"/>
<name>V7AHM7_PHAVU</name>
<dbReference type="Pfam" id="PF11883">
    <property type="entry name" value="DUF3403"/>
    <property type="match status" value="1"/>
</dbReference>
<dbReference type="Pfam" id="PF08276">
    <property type="entry name" value="PAN_2"/>
    <property type="match status" value="1"/>
</dbReference>
<dbReference type="PANTHER" id="PTHR27002">
    <property type="entry name" value="RECEPTOR-LIKE SERINE/THREONINE-PROTEIN KINASE SD1-8"/>
    <property type="match status" value="1"/>
</dbReference>
<dbReference type="InterPro" id="IPR000719">
    <property type="entry name" value="Prot_kinase_dom"/>
</dbReference>
<evidence type="ECO:0000256" key="4">
    <source>
        <dbReference type="ARBA" id="ARBA00022679"/>
    </source>
</evidence>
<feature type="domain" description="Bulb-type lectin" evidence="20">
    <location>
        <begin position="28"/>
        <end position="151"/>
    </location>
</feature>
<dbReference type="InterPro" id="IPR001480">
    <property type="entry name" value="Bulb-type_lectin_dom"/>
</dbReference>
<dbReference type="SUPFAM" id="SSF51110">
    <property type="entry name" value="alpha-D-mannose-specific plant lectins"/>
    <property type="match status" value="1"/>
</dbReference>
<keyword evidence="7 16" id="KW-0547">Nucleotide-binding</keyword>
<dbReference type="GO" id="GO:0004674">
    <property type="term" value="F:protein serine/threonine kinase activity"/>
    <property type="evidence" value="ECO:0007669"/>
    <property type="project" value="UniProtKB-KW"/>
</dbReference>
<evidence type="ECO:0000256" key="14">
    <source>
        <dbReference type="ARBA" id="ARBA00047899"/>
    </source>
</evidence>
<evidence type="ECO:0000256" key="17">
    <source>
        <dbReference type="SAM" id="Phobius"/>
    </source>
</evidence>
<keyword evidence="23" id="KW-1185">Reference proteome</keyword>
<evidence type="ECO:0000256" key="13">
    <source>
        <dbReference type="ARBA" id="ARBA00023180"/>
    </source>
</evidence>
<dbReference type="SMART" id="SM00108">
    <property type="entry name" value="B_lectin"/>
    <property type="match status" value="1"/>
</dbReference>
<evidence type="ECO:0000256" key="9">
    <source>
        <dbReference type="ARBA" id="ARBA00022840"/>
    </source>
</evidence>
<dbReference type="CDD" id="cd00028">
    <property type="entry name" value="B_lectin"/>
    <property type="match status" value="1"/>
</dbReference>
<evidence type="ECO:0000256" key="6">
    <source>
        <dbReference type="ARBA" id="ARBA00022729"/>
    </source>
</evidence>
<dbReference type="Pfam" id="PF00954">
    <property type="entry name" value="S_locus_glycop"/>
    <property type="match status" value="1"/>
</dbReference>
<feature type="chain" id="PRO_5004753399" description="Receptor-like serine/threonine-protein kinase" evidence="18">
    <location>
        <begin position="25"/>
        <end position="797"/>
    </location>
</feature>
<dbReference type="PROSITE" id="PS50948">
    <property type="entry name" value="PAN"/>
    <property type="match status" value="1"/>
</dbReference>
<evidence type="ECO:0000256" key="18">
    <source>
        <dbReference type="SAM" id="SignalP"/>
    </source>
</evidence>
<dbReference type="PROSITE" id="PS50927">
    <property type="entry name" value="BULB_LECTIN"/>
    <property type="match status" value="1"/>
</dbReference>
<dbReference type="GO" id="GO:0048544">
    <property type="term" value="P:recognition of pollen"/>
    <property type="evidence" value="ECO:0007669"/>
    <property type="project" value="InterPro"/>
</dbReference>
<evidence type="ECO:0000256" key="8">
    <source>
        <dbReference type="ARBA" id="ARBA00022777"/>
    </source>
</evidence>
<dbReference type="InterPro" id="IPR000858">
    <property type="entry name" value="S_locus_glycoprot_dom"/>
</dbReference>
<dbReference type="FunFam" id="1.10.510.10:FF:000060">
    <property type="entry name" value="G-type lectin S-receptor-like serine/threonine-protein kinase"/>
    <property type="match status" value="1"/>
</dbReference>
<dbReference type="Gramene" id="ESW05069">
    <property type="protein sequence ID" value="ESW05069"/>
    <property type="gene ID" value="PHAVU_011G149500g"/>
</dbReference>
<dbReference type="InterPro" id="IPR024171">
    <property type="entry name" value="SRK-like_kinase"/>
</dbReference>
<dbReference type="InterPro" id="IPR036426">
    <property type="entry name" value="Bulb-type_lectin_dom_sf"/>
</dbReference>
<keyword evidence="11 17" id="KW-0472">Membrane</keyword>
<dbReference type="InterPro" id="IPR021820">
    <property type="entry name" value="S-locus_recpt_kinase_C"/>
</dbReference>
<accession>V7AHM7</accession>
<evidence type="ECO:0000256" key="11">
    <source>
        <dbReference type="ARBA" id="ARBA00023136"/>
    </source>
</evidence>
<sequence>MTLTSSTLASLTSFLCLFMFCVNAVTNKEFLQIGQSLGILDSVASHSGKFELCFFTKVRDNSTKYYVGIRYKRVPNDKNKIVWVANRDYALETSSAVLTIQPDGNFVIMDGQVTYRVNKVSNNFSTYAMLLDSGNLVLLKTSNKEILWQSFDYPTDTLLPGMKLGQDEGYNTTWSLRSWISADDPAPGAFTLQYDSGMISLIIDNGSNVFWIDDSYNYTIGNVIRRTGVEEHDRYFTFPVGNDSRLVLEVSGELNQEYWLDEAQFWVSIQSSKCGTKNSCGAFSICNPKARDPCDCTDGFRPFDADYKGNKSAGCVRKKELSSCSNGVESNDKFKQLYQVKWPPTPDSYKTLKIDTARGCERTCSTNCSCVAFAYYLNGNCQLWLGSVLNLKNVSTDVDNSDDSNPIFYLRLAASEFVTSDSNATRDKGPESNVRKNLLVIVILISLLTSLILGLLLVHWIRRKRRKEQIIYTQYKQLLRFRPIEIDYIGHKGILFNGDEVAVKRLSRRSGQGWEELRNEALLIAKLQHNNLVRLLGCCIERNEKMLIYEFMPNKSLDLFLFTDEKKRMLDWLTRVRIIDGIAQGILYLHQYSRFRIIHRDLKASNILLDTNMNPKISDFGMAKIFGENELQENTNRIVGTYGYMAPEYAMEGLFSIKSDVFSFGVLLLEIISGKKNTGFYQTGSFNLLGYAWDLWTSNSGMDLMDTALDDSDTSSNCMHTVPRYVNMGLLCVQESPEDRPTMSDVVAMIGNDTVPLPSPKPPAFLKLRGDDSSTLPCRMTESLSVNGMTDTIVQAR</sequence>
<dbReference type="Gene3D" id="1.10.510.10">
    <property type="entry name" value="Transferase(Phosphotransferase) domain 1"/>
    <property type="match status" value="1"/>
</dbReference>
<evidence type="ECO:0000259" key="19">
    <source>
        <dbReference type="PROSITE" id="PS50011"/>
    </source>
</evidence>
<feature type="signal peptide" evidence="18">
    <location>
        <begin position="1"/>
        <end position="24"/>
    </location>
</feature>
<dbReference type="eggNOG" id="ENOG502QS2H">
    <property type="taxonomic scope" value="Eukaryota"/>
</dbReference>
<comment type="subcellular location">
    <subcellularLocation>
        <location evidence="1">Cell membrane</location>
        <topology evidence="1">Single-pass type I membrane protein</topology>
    </subcellularLocation>
</comment>
<evidence type="ECO:0000256" key="7">
    <source>
        <dbReference type="ARBA" id="ARBA00022741"/>
    </source>
</evidence>
<evidence type="ECO:0000256" key="2">
    <source>
        <dbReference type="ARBA" id="ARBA00022475"/>
    </source>
</evidence>
<dbReference type="GO" id="GO:0106310">
    <property type="term" value="F:protein serine kinase activity"/>
    <property type="evidence" value="ECO:0007669"/>
    <property type="project" value="RHEA"/>
</dbReference>
<dbReference type="Proteomes" id="UP000000226">
    <property type="component" value="Chromosome 11"/>
</dbReference>
<dbReference type="InterPro" id="IPR003609">
    <property type="entry name" value="Pan_app"/>
</dbReference>
<keyword evidence="4 16" id="KW-0808">Transferase</keyword>
<keyword evidence="2" id="KW-1003">Cell membrane</keyword>
<dbReference type="PIRSF" id="PIRSF000641">
    <property type="entry name" value="SRK"/>
    <property type="match status" value="1"/>
</dbReference>
<evidence type="ECO:0000256" key="5">
    <source>
        <dbReference type="ARBA" id="ARBA00022692"/>
    </source>
</evidence>
<feature type="domain" description="Apple" evidence="21">
    <location>
        <begin position="324"/>
        <end position="413"/>
    </location>
</feature>
<evidence type="ECO:0000313" key="22">
    <source>
        <dbReference type="EMBL" id="ESW05069.1"/>
    </source>
</evidence>
<evidence type="ECO:0000256" key="3">
    <source>
        <dbReference type="ARBA" id="ARBA00022527"/>
    </source>
</evidence>
<evidence type="ECO:0000256" key="12">
    <source>
        <dbReference type="ARBA" id="ARBA00023157"/>
    </source>
</evidence>
<gene>
    <name evidence="22" type="ORF">PHAVU_011G149500g</name>
</gene>
<dbReference type="PROSITE" id="PS50011">
    <property type="entry name" value="PROTEIN_KINASE_DOM"/>
    <property type="match status" value="1"/>
</dbReference>
<keyword evidence="10 17" id="KW-1133">Transmembrane helix</keyword>
<dbReference type="Pfam" id="PF01453">
    <property type="entry name" value="B_lectin"/>
    <property type="match status" value="1"/>
</dbReference>
<dbReference type="Gene3D" id="3.30.200.20">
    <property type="entry name" value="Phosphorylase Kinase, domain 1"/>
    <property type="match status" value="1"/>
</dbReference>
<dbReference type="Gene3D" id="2.90.10.10">
    <property type="entry name" value="Bulb-type lectin domain"/>
    <property type="match status" value="1"/>
</dbReference>
<organism evidence="22 23">
    <name type="scientific">Phaseolus vulgaris</name>
    <name type="common">Kidney bean</name>
    <name type="synonym">French bean</name>
    <dbReference type="NCBI Taxonomy" id="3885"/>
    <lineage>
        <taxon>Eukaryota</taxon>
        <taxon>Viridiplantae</taxon>
        <taxon>Streptophyta</taxon>
        <taxon>Embryophyta</taxon>
        <taxon>Tracheophyta</taxon>
        <taxon>Spermatophyta</taxon>
        <taxon>Magnoliopsida</taxon>
        <taxon>eudicotyledons</taxon>
        <taxon>Gunneridae</taxon>
        <taxon>Pentapetalae</taxon>
        <taxon>rosids</taxon>
        <taxon>fabids</taxon>
        <taxon>Fabales</taxon>
        <taxon>Fabaceae</taxon>
        <taxon>Papilionoideae</taxon>
        <taxon>50 kb inversion clade</taxon>
        <taxon>NPAAA clade</taxon>
        <taxon>indigoferoid/millettioid clade</taxon>
        <taxon>Phaseoleae</taxon>
        <taxon>Phaseolus</taxon>
    </lineage>
</organism>
<dbReference type="OrthoDB" id="4062651at2759"/>
<keyword evidence="12" id="KW-1015">Disulfide bond</keyword>
<keyword evidence="9 16" id="KW-0067">ATP-binding</keyword>
<dbReference type="OMA" id="SICNPKA"/>
<comment type="catalytic activity">
    <reaction evidence="14 16">
        <text>L-threonyl-[protein] + ATP = O-phospho-L-threonyl-[protein] + ADP + H(+)</text>
        <dbReference type="Rhea" id="RHEA:46608"/>
        <dbReference type="Rhea" id="RHEA-COMP:11060"/>
        <dbReference type="Rhea" id="RHEA-COMP:11605"/>
        <dbReference type="ChEBI" id="CHEBI:15378"/>
        <dbReference type="ChEBI" id="CHEBI:30013"/>
        <dbReference type="ChEBI" id="CHEBI:30616"/>
        <dbReference type="ChEBI" id="CHEBI:61977"/>
        <dbReference type="ChEBI" id="CHEBI:456216"/>
        <dbReference type="EC" id="2.7.11.1"/>
    </reaction>
</comment>